<dbReference type="AlphaFoldDB" id="A0A5B0EKU1"/>
<evidence type="ECO:0000256" key="3">
    <source>
        <dbReference type="ARBA" id="ARBA00022722"/>
    </source>
</evidence>
<dbReference type="OrthoDB" id="159782at2"/>
<keyword evidence="5" id="KW-0378">Hydrolase</keyword>
<protein>
    <submittedName>
        <fullName evidence="6">DUF86 domain-containing protein</fullName>
    </submittedName>
</protein>
<evidence type="ECO:0000313" key="6">
    <source>
        <dbReference type="EMBL" id="KAA0977959.1"/>
    </source>
</evidence>
<proteinExistence type="predicted"/>
<dbReference type="EMBL" id="VOBL01000005">
    <property type="protein sequence ID" value="KAA0977959.1"/>
    <property type="molecule type" value="Genomic_DNA"/>
</dbReference>
<dbReference type="Pfam" id="PF01934">
    <property type="entry name" value="HepT-like"/>
    <property type="match status" value="1"/>
</dbReference>
<evidence type="ECO:0000313" key="7">
    <source>
        <dbReference type="Proteomes" id="UP000323856"/>
    </source>
</evidence>
<comment type="caution">
    <text evidence="6">The sequence shown here is derived from an EMBL/GenBank/DDBJ whole genome shotgun (WGS) entry which is preliminary data.</text>
</comment>
<gene>
    <name evidence="6" type="ORF">FQ154_06795</name>
</gene>
<dbReference type="Proteomes" id="UP000323856">
    <property type="component" value="Unassembled WGS sequence"/>
</dbReference>
<keyword evidence="2" id="KW-1277">Toxin-antitoxin system</keyword>
<evidence type="ECO:0000256" key="2">
    <source>
        <dbReference type="ARBA" id="ARBA00022649"/>
    </source>
</evidence>
<evidence type="ECO:0000256" key="1">
    <source>
        <dbReference type="ARBA" id="ARBA00022553"/>
    </source>
</evidence>
<evidence type="ECO:0000256" key="5">
    <source>
        <dbReference type="ARBA" id="ARBA00022801"/>
    </source>
</evidence>
<evidence type="ECO:0000256" key="4">
    <source>
        <dbReference type="ARBA" id="ARBA00022741"/>
    </source>
</evidence>
<reference evidence="6 7" key="1">
    <citation type="submission" date="2019-07" db="EMBL/GenBank/DDBJ databases">
        <title>Analysis of the biochemical properties, biological activity and biotechnological potential of siderophores and biosurfactants produced by Antarctic psychrotolerant bacteria.</title>
        <authorList>
            <person name="Styczynski M."/>
            <person name="Krucon T."/>
            <person name="Decewicz P."/>
            <person name="Dziewit L."/>
        </authorList>
    </citation>
    <scope>NUCLEOTIDE SEQUENCE [LARGE SCALE GENOMIC DNA]</scope>
    <source>
        <strain evidence="6 7">ANT_H27</strain>
    </source>
</reference>
<dbReference type="GO" id="GO:0000166">
    <property type="term" value="F:nucleotide binding"/>
    <property type="evidence" value="ECO:0007669"/>
    <property type="project" value="UniProtKB-KW"/>
</dbReference>
<dbReference type="PANTHER" id="PTHR34139">
    <property type="entry name" value="UPF0331 PROTEIN MJ0127"/>
    <property type="match status" value="1"/>
</dbReference>
<keyword evidence="1" id="KW-0597">Phosphoprotein</keyword>
<accession>A0A5B0EKU1</accession>
<dbReference type="PANTHER" id="PTHR34139:SF1">
    <property type="entry name" value="RNASE MJ1380-RELATED"/>
    <property type="match status" value="1"/>
</dbReference>
<organism evidence="6 7">
    <name type="scientific">Paeniglutamicibacter gangotriensis</name>
    <dbReference type="NCBI Taxonomy" id="254787"/>
    <lineage>
        <taxon>Bacteria</taxon>
        <taxon>Bacillati</taxon>
        <taxon>Actinomycetota</taxon>
        <taxon>Actinomycetes</taxon>
        <taxon>Micrococcales</taxon>
        <taxon>Micrococcaceae</taxon>
        <taxon>Paeniglutamicibacter</taxon>
    </lineage>
</organism>
<sequence length="112" mass="12288">MNMRDDAALTEIVRLCGVGANLVARGDEWYLGDPDNVPGLAAESLIIKIGENVARLSDATTARHPEVPWCLIKRMRDRLAHHCEGTDYGALWDTLIVDLPVISGYIQSLSAE</sequence>
<dbReference type="GO" id="GO:0110001">
    <property type="term" value="C:toxin-antitoxin complex"/>
    <property type="evidence" value="ECO:0007669"/>
    <property type="project" value="InterPro"/>
</dbReference>
<name>A0A5B0EKU1_9MICC</name>
<dbReference type="InterPro" id="IPR051813">
    <property type="entry name" value="HepT_RNase_toxin"/>
</dbReference>
<dbReference type="InterPro" id="IPR008201">
    <property type="entry name" value="HepT-like"/>
</dbReference>
<dbReference type="GO" id="GO:0016787">
    <property type="term" value="F:hydrolase activity"/>
    <property type="evidence" value="ECO:0007669"/>
    <property type="project" value="UniProtKB-KW"/>
</dbReference>
<dbReference type="GO" id="GO:0004540">
    <property type="term" value="F:RNA nuclease activity"/>
    <property type="evidence" value="ECO:0007669"/>
    <property type="project" value="InterPro"/>
</dbReference>
<keyword evidence="4" id="KW-0547">Nucleotide-binding</keyword>
<keyword evidence="3" id="KW-0540">Nuclease</keyword>